<sequence length="278" mass="30509">MAEEDVVSTGKEDGADVLEKYIENMDSEDQKALAFTIIRSITCMLIKKGGKYAAKKFGQDSLISSGNVLGSLESIWQQGREKVGDTDADESSIVIARLTLLLADILRVGFDSYKAVQKRPPEERKSTDIVRCVIMEAERRGIKRLVKDGIKLGHSLLKKYVLIYTHEYINGTVKAGVNITTALAGLQVDIRMAKKDTKEGRLTKEEFQAQITKKSSQKVLKVVGTLIGELLSELLFGESFAAEVSMRLAFGQAGKAIGGTKKLRSASSKILTWSGVFE</sequence>
<reference evidence="1" key="1">
    <citation type="submission" date="2022-03" db="EMBL/GenBank/DDBJ databases">
        <authorList>
            <person name="Martin C."/>
        </authorList>
    </citation>
    <scope>NUCLEOTIDE SEQUENCE</scope>
</reference>
<dbReference type="AlphaFoldDB" id="A0A8S4P417"/>
<proteinExistence type="predicted"/>
<protein>
    <submittedName>
        <fullName evidence="1">Uncharacterized protein</fullName>
    </submittedName>
</protein>
<evidence type="ECO:0000313" key="1">
    <source>
        <dbReference type="EMBL" id="CAH1789002.1"/>
    </source>
</evidence>
<gene>
    <name evidence="1" type="ORF">OFUS_LOCUS14438</name>
</gene>
<evidence type="ECO:0000313" key="2">
    <source>
        <dbReference type="Proteomes" id="UP000749559"/>
    </source>
</evidence>
<dbReference type="Proteomes" id="UP000749559">
    <property type="component" value="Unassembled WGS sequence"/>
</dbReference>
<name>A0A8S4P417_OWEFU</name>
<accession>A0A8S4P417</accession>
<dbReference type="EMBL" id="CAIIXF020000007">
    <property type="protein sequence ID" value="CAH1789002.1"/>
    <property type="molecule type" value="Genomic_DNA"/>
</dbReference>
<comment type="caution">
    <text evidence="1">The sequence shown here is derived from an EMBL/GenBank/DDBJ whole genome shotgun (WGS) entry which is preliminary data.</text>
</comment>
<organism evidence="1 2">
    <name type="scientific">Owenia fusiformis</name>
    <name type="common">Polychaete worm</name>
    <dbReference type="NCBI Taxonomy" id="6347"/>
    <lineage>
        <taxon>Eukaryota</taxon>
        <taxon>Metazoa</taxon>
        <taxon>Spiralia</taxon>
        <taxon>Lophotrochozoa</taxon>
        <taxon>Annelida</taxon>
        <taxon>Polychaeta</taxon>
        <taxon>Sedentaria</taxon>
        <taxon>Canalipalpata</taxon>
        <taxon>Sabellida</taxon>
        <taxon>Oweniida</taxon>
        <taxon>Oweniidae</taxon>
        <taxon>Owenia</taxon>
    </lineage>
</organism>
<keyword evidence="2" id="KW-1185">Reference proteome</keyword>